<feature type="compositionally biased region" description="Low complexity" evidence="1">
    <location>
        <begin position="337"/>
        <end position="348"/>
    </location>
</feature>
<evidence type="ECO:0000313" key="5">
    <source>
        <dbReference type="Proteomes" id="UP000239576"/>
    </source>
</evidence>
<name>A0A2T1EAM7_9CYAN</name>
<evidence type="ECO:0000256" key="1">
    <source>
        <dbReference type="SAM" id="MobiDB-lite"/>
    </source>
</evidence>
<sequence>MLNIYQQLATELQKGSVVLAAVVDVKGSVPREVGAMILLCCDGSTIGTIGGGAGEASVIERARHVLVTGQKQLVDIDLSGNLEHTKQGICGGMMQVWLERWQGDGAIALANQIVALLHTGQSGCLVIPMAPERSPYLSTPHTPHPTPVRLSAHVEAHFPTFTLPLLPPPTLLIIGAGHVAVPLAQMAHLLDFHVAVQDDRPEFANVQRFPDATILAQPIATAIATVNASPQLYVALVTRGYQHDLAALKVLLPRSPQYIGMIGSEKRVRTVLQALQQESIPGVEEASVASQLQAVYAPIGLDLGALTPAEIAVSICAELITVYRGGSGRSLSRRSRSSQSQPLSTPTTNGALIKRQEQQAQQQ</sequence>
<dbReference type="OrthoDB" id="9773039at2"/>
<comment type="caution">
    <text evidence="4">The sequence shown here is derived from an EMBL/GenBank/DDBJ whole genome shotgun (WGS) entry which is preliminary data.</text>
</comment>
<evidence type="ECO:0000259" key="2">
    <source>
        <dbReference type="Pfam" id="PF02625"/>
    </source>
</evidence>
<evidence type="ECO:0000259" key="3">
    <source>
        <dbReference type="Pfam" id="PF13478"/>
    </source>
</evidence>
<dbReference type="InterPro" id="IPR003777">
    <property type="entry name" value="XdhC_CoxI"/>
</dbReference>
<accession>A0A2T1EAM7</accession>
<protein>
    <submittedName>
        <fullName evidence="4">Xanthine dehydrogenase</fullName>
    </submittedName>
</protein>
<gene>
    <name evidence="4" type="ORF">C7B82_10595</name>
</gene>
<dbReference type="PANTHER" id="PTHR30388:SF6">
    <property type="entry name" value="XANTHINE DEHYDROGENASE SUBUNIT A-RELATED"/>
    <property type="match status" value="1"/>
</dbReference>
<organism evidence="4 5">
    <name type="scientific">Stenomitos frigidus ULC18</name>
    <dbReference type="NCBI Taxonomy" id="2107698"/>
    <lineage>
        <taxon>Bacteria</taxon>
        <taxon>Bacillati</taxon>
        <taxon>Cyanobacteriota</taxon>
        <taxon>Cyanophyceae</taxon>
        <taxon>Leptolyngbyales</taxon>
        <taxon>Leptolyngbyaceae</taxon>
        <taxon>Stenomitos</taxon>
    </lineage>
</organism>
<dbReference type="Gene3D" id="3.40.50.720">
    <property type="entry name" value="NAD(P)-binding Rossmann-like Domain"/>
    <property type="match status" value="1"/>
</dbReference>
<reference evidence="4 5" key="2">
    <citation type="submission" date="2018-03" db="EMBL/GenBank/DDBJ databases">
        <title>The ancient ancestry and fast evolution of plastids.</title>
        <authorList>
            <person name="Moore K.R."/>
            <person name="Magnabosco C."/>
            <person name="Momper L."/>
            <person name="Gold D.A."/>
            <person name="Bosak T."/>
            <person name="Fournier G.P."/>
        </authorList>
    </citation>
    <scope>NUCLEOTIDE SEQUENCE [LARGE SCALE GENOMIC DNA]</scope>
    <source>
        <strain evidence="4 5">ULC18</strain>
    </source>
</reference>
<dbReference type="PANTHER" id="PTHR30388">
    <property type="entry name" value="ALDEHYDE OXIDOREDUCTASE MOLYBDENUM COFACTOR ASSEMBLY PROTEIN"/>
    <property type="match status" value="1"/>
</dbReference>
<dbReference type="AlphaFoldDB" id="A0A2T1EAM7"/>
<keyword evidence="5" id="KW-1185">Reference proteome</keyword>
<dbReference type="EMBL" id="PVWK01000058">
    <property type="protein sequence ID" value="PSB29797.1"/>
    <property type="molecule type" value="Genomic_DNA"/>
</dbReference>
<evidence type="ECO:0000313" key="4">
    <source>
        <dbReference type="EMBL" id="PSB29797.1"/>
    </source>
</evidence>
<reference evidence="5" key="1">
    <citation type="submission" date="2018-02" db="EMBL/GenBank/DDBJ databases">
        <authorList>
            <person name="Moore K."/>
            <person name="Momper L."/>
        </authorList>
    </citation>
    <scope>NUCLEOTIDE SEQUENCE [LARGE SCALE GENOMIC DNA]</scope>
    <source>
        <strain evidence="5">ULC18</strain>
    </source>
</reference>
<feature type="region of interest" description="Disordered" evidence="1">
    <location>
        <begin position="327"/>
        <end position="363"/>
    </location>
</feature>
<dbReference type="Pfam" id="PF13478">
    <property type="entry name" value="XdhC_C"/>
    <property type="match status" value="1"/>
</dbReference>
<feature type="domain" description="XdhC Rossmann" evidence="3">
    <location>
        <begin position="171"/>
        <end position="319"/>
    </location>
</feature>
<dbReference type="InterPro" id="IPR027051">
    <property type="entry name" value="XdhC_Rossmann_dom"/>
</dbReference>
<dbReference type="Pfam" id="PF02625">
    <property type="entry name" value="XdhC_CoxI"/>
    <property type="match status" value="1"/>
</dbReference>
<dbReference type="RefSeq" id="WP_106256269.1">
    <property type="nucleotide sequence ID" value="NZ_CAWNSW010000042.1"/>
</dbReference>
<feature type="domain" description="XdhC- CoxI" evidence="2">
    <location>
        <begin position="14"/>
        <end position="76"/>
    </location>
</feature>
<dbReference type="Proteomes" id="UP000239576">
    <property type="component" value="Unassembled WGS sequence"/>
</dbReference>
<dbReference type="InterPro" id="IPR052698">
    <property type="entry name" value="MoCofactor_Util/Proc"/>
</dbReference>
<proteinExistence type="predicted"/>